<feature type="domain" description="Phospholipase/carboxylesterase/thioesterase" evidence="2">
    <location>
        <begin position="2"/>
        <end position="143"/>
    </location>
</feature>
<gene>
    <name evidence="3" type="ORF">AK830_g6237</name>
</gene>
<accession>A0A0P7BCU6</accession>
<dbReference type="Gene3D" id="3.40.50.1820">
    <property type="entry name" value="alpha/beta hydrolase"/>
    <property type="match status" value="1"/>
</dbReference>
<dbReference type="OrthoDB" id="2418081at2759"/>
<dbReference type="Proteomes" id="UP000050424">
    <property type="component" value="Unassembled WGS sequence"/>
</dbReference>
<organism evidence="3 4">
    <name type="scientific">Neonectria ditissima</name>
    <dbReference type="NCBI Taxonomy" id="78410"/>
    <lineage>
        <taxon>Eukaryota</taxon>
        <taxon>Fungi</taxon>
        <taxon>Dikarya</taxon>
        <taxon>Ascomycota</taxon>
        <taxon>Pezizomycotina</taxon>
        <taxon>Sordariomycetes</taxon>
        <taxon>Hypocreomycetidae</taxon>
        <taxon>Hypocreales</taxon>
        <taxon>Nectriaceae</taxon>
        <taxon>Neonectria</taxon>
    </lineage>
</organism>
<dbReference type="Pfam" id="PF02230">
    <property type="entry name" value="Abhydrolase_2"/>
    <property type="match status" value="1"/>
</dbReference>
<comment type="caution">
    <text evidence="3">The sequence shown here is derived from an EMBL/GenBank/DDBJ whole genome shotgun (WGS) entry which is preliminary data.</text>
</comment>
<dbReference type="STRING" id="78410.A0A0P7BCU6"/>
<dbReference type="EMBL" id="LKCW01000086">
    <property type="protein sequence ID" value="KPM40337.1"/>
    <property type="molecule type" value="Genomic_DNA"/>
</dbReference>
<dbReference type="GO" id="GO:0005737">
    <property type="term" value="C:cytoplasm"/>
    <property type="evidence" value="ECO:0007669"/>
    <property type="project" value="TreeGrafter"/>
</dbReference>
<dbReference type="InterPro" id="IPR050565">
    <property type="entry name" value="LYPA1-2/EST-like"/>
</dbReference>
<proteinExistence type="inferred from homology"/>
<dbReference type="AlphaFoldDB" id="A0A0P7BCU6"/>
<name>A0A0P7BCU6_9HYPO</name>
<dbReference type="PANTHER" id="PTHR10655">
    <property type="entry name" value="LYSOPHOSPHOLIPASE-RELATED"/>
    <property type="match status" value="1"/>
</dbReference>
<dbReference type="PANTHER" id="PTHR10655:SF63">
    <property type="entry name" value="PHOSPHOLIPASE_CARBOXYLESTERASE_THIOESTERASE DOMAIN-CONTAINING PROTEIN"/>
    <property type="match status" value="1"/>
</dbReference>
<evidence type="ECO:0000313" key="3">
    <source>
        <dbReference type="EMBL" id="KPM40337.1"/>
    </source>
</evidence>
<keyword evidence="4" id="KW-1185">Reference proteome</keyword>
<dbReference type="InterPro" id="IPR003140">
    <property type="entry name" value="PLipase/COase/thioEstase"/>
</dbReference>
<evidence type="ECO:0000256" key="1">
    <source>
        <dbReference type="ARBA" id="ARBA00006499"/>
    </source>
</evidence>
<dbReference type="SUPFAM" id="SSF53474">
    <property type="entry name" value="alpha/beta-Hydrolases"/>
    <property type="match status" value="1"/>
</dbReference>
<evidence type="ECO:0000259" key="2">
    <source>
        <dbReference type="Pfam" id="PF02230"/>
    </source>
</evidence>
<dbReference type="InterPro" id="IPR029058">
    <property type="entry name" value="AB_hydrolase_fold"/>
</dbReference>
<evidence type="ECO:0000313" key="4">
    <source>
        <dbReference type="Proteomes" id="UP000050424"/>
    </source>
</evidence>
<reference evidence="3 4" key="1">
    <citation type="submission" date="2015-09" db="EMBL/GenBank/DDBJ databases">
        <title>Draft genome of a European isolate of the apple canker pathogen Neonectria ditissima.</title>
        <authorList>
            <person name="Gomez-Cortecero A."/>
            <person name="Harrison R.J."/>
            <person name="Armitage A.D."/>
        </authorList>
    </citation>
    <scope>NUCLEOTIDE SEQUENCE [LARGE SCALE GENOMIC DNA]</scope>
    <source>
        <strain evidence="3 4">R09/05</strain>
    </source>
</reference>
<dbReference type="GO" id="GO:0008474">
    <property type="term" value="F:palmitoyl-(protein) hydrolase activity"/>
    <property type="evidence" value="ECO:0007669"/>
    <property type="project" value="TreeGrafter"/>
</dbReference>
<comment type="similarity">
    <text evidence="1">Belongs to the AB hydrolase superfamily. AB hydrolase 2 family.</text>
</comment>
<dbReference type="GO" id="GO:0052689">
    <property type="term" value="F:carboxylic ester hydrolase activity"/>
    <property type="evidence" value="ECO:0007669"/>
    <property type="project" value="TreeGrafter"/>
</dbReference>
<protein>
    <recommendedName>
        <fullName evidence="2">Phospholipase/carboxylesterase/thioesterase domain-containing protein</fullName>
    </recommendedName>
</protein>
<sequence>MLHGRGSDAEEFAGELMASLLSDGRSLREALPGWRWVFPSSRELWSETFQEHMPAWFEAHSLTDTTARQDLQTAGIEESVAYVRRVLEEERERVGCRPERLVLGGISQGGAIGIWTLLCEDNLGRGPGGFVGSSTWVPFGDNLERILKSASVAAASSEVVEEHRGLDADHDPHTHNCAQTQTETTSTYDPFVRELLASGGGKHGDCPPGVPVLLGHGVDDAYVDVELGRQAARILSQAGHIVDRREYSGAEQEGHWFQVPDQMNHVYEFLRGFEGL</sequence>